<evidence type="ECO:0000256" key="4">
    <source>
        <dbReference type="ARBA" id="ARBA00023004"/>
    </source>
</evidence>
<dbReference type="OrthoDB" id="445007at2759"/>
<accession>A0A2S6BVC3</accession>
<evidence type="ECO:0000256" key="2">
    <source>
        <dbReference type="ARBA" id="ARBA00005830"/>
    </source>
</evidence>
<evidence type="ECO:0000313" key="5">
    <source>
        <dbReference type="EMBL" id="PPJ51421.1"/>
    </source>
</evidence>
<dbReference type="EMBL" id="PNEN01001754">
    <property type="protein sequence ID" value="PPJ51421.1"/>
    <property type="molecule type" value="Genomic_DNA"/>
</dbReference>
<evidence type="ECO:0000313" key="6">
    <source>
        <dbReference type="Proteomes" id="UP000237631"/>
    </source>
</evidence>
<dbReference type="STRING" id="357750.A0A2S6BVC3"/>
<evidence type="ECO:0000256" key="3">
    <source>
        <dbReference type="ARBA" id="ARBA00022723"/>
    </source>
</evidence>
<gene>
    <name evidence="5" type="ORF">CBER1_09342</name>
</gene>
<dbReference type="PANTHER" id="PTHR20883">
    <property type="entry name" value="PHYTANOYL-COA DIOXYGENASE DOMAIN CONTAINING 1"/>
    <property type="match status" value="1"/>
</dbReference>
<comment type="cofactor">
    <cofactor evidence="1">
        <name>Fe cation</name>
        <dbReference type="ChEBI" id="CHEBI:24875"/>
    </cofactor>
</comment>
<name>A0A2S6BVC3_9PEZI</name>
<dbReference type="Pfam" id="PF05721">
    <property type="entry name" value="PhyH"/>
    <property type="match status" value="1"/>
</dbReference>
<proteinExistence type="inferred from homology"/>
<dbReference type="AlphaFoldDB" id="A0A2S6BVC3"/>
<comment type="caution">
    <text evidence="5">The sequence shown here is derived from an EMBL/GenBank/DDBJ whole genome shotgun (WGS) entry which is preliminary data.</text>
</comment>
<dbReference type="PANTHER" id="PTHR20883:SF15">
    <property type="entry name" value="PHYTANOYL-COA DIOXYGENASE DOMAIN-CONTAINING PROTEIN 1"/>
    <property type="match status" value="1"/>
</dbReference>
<organism evidence="5 6">
    <name type="scientific">Cercospora berteroae</name>
    <dbReference type="NCBI Taxonomy" id="357750"/>
    <lineage>
        <taxon>Eukaryota</taxon>
        <taxon>Fungi</taxon>
        <taxon>Dikarya</taxon>
        <taxon>Ascomycota</taxon>
        <taxon>Pezizomycotina</taxon>
        <taxon>Dothideomycetes</taxon>
        <taxon>Dothideomycetidae</taxon>
        <taxon>Mycosphaerellales</taxon>
        <taxon>Mycosphaerellaceae</taxon>
        <taxon>Cercospora</taxon>
    </lineage>
</organism>
<sequence>MAPSRVSPSPDSTSAGLTSDQKQFWHDNGYLLIPDALTPKQVSTLLSESQRMLSDFDLSTHPMTRFSTGEKSSHVGDDYFLTSGDKIRFFFEEDAFDSATNALSKPKEKAINKIGHYLHELNTHFKSVSINSANAAIARDLGFEDPRVLQSMVICKQPEIGGAVPPHQDSVFLYTNPPSAVGFWYALEDCTVENGCLSFAPGSHRRAPIKQRFVRKRDNSGTEFAANDNGAEWPSGFEKQDGVGQDDEEYVLGEVRAGTLVLIHGNILHKSERNLSQKGRMIYTFHMIEGGNKYDERNWLQPPEGGFTALNQSLEALHPFHFARAGRHHDSIADRPIDPLLLKQALDYNLAKRNAEALRIPEPWASDMGSFSLKDWENIFEQQNAKRNIEAIRGNHVNFDKTRSLIAPWWNIPGIVVGHQNNNNNKRNAEAEAAAWNNHVTRKATTNAEAAVQKNSFSGPTIDILEPWWNIPGIVRSEIISSTNQGIGIPEPWWNTENLILEMLNNNNNKKKENKNRNAAAQFDAVINRPLQGIGGESRSLITPWLRGDWPLNNLKGSRE</sequence>
<evidence type="ECO:0000256" key="1">
    <source>
        <dbReference type="ARBA" id="ARBA00001962"/>
    </source>
</evidence>
<dbReference type="GO" id="GO:0046872">
    <property type="term" value="F:metal ion binding"/>
    <property type="evidence" value="ECO:0007669"/>
    <property type="project" value="UniProtKB-KW"/>
</dbReference>
<dbReference type="Proteomes" id="UP000237631">
    <property type="component" value="Unassembled WGS sequence"/>
</dbReference>
<reference evidence="6" key="1">
    <citation type="journal article" date="2017" name="bioRxiv">
        <title>Conservation of a gene cluster reveals novel cercosporin biosynthetic mechanisms and extends production to the genus Colletotrichum.</title>
        <authorList>
            <person name="de Jonge R."/>
            <person name="Ebert M.K."/>
            <person name="Huitt-Roehl C.R."/>
            <person name="Pal P."/>
            <person name="Suttle J.C."/>
            <person name="Spanner R.E."/>
            <person name="Neubauer J.D."/>
            <person name="Jurick W.M.II."/>
            <person name="Stott K.A."/>
            <person name="Secor G.A."/>
            <person name="Thomma B.P.H.J."/>
            <person name="Van de Peer Y."/>
            <person name="Townsend C.A."/>
            <person name="Bolton M.D."/>
        </authorList>
    </citation>
    <scope>NUCLEOTIDE SEQUENCE [LARGE SCALE GENOMIC DNA]</scope>
    <source>
        <strain evidence="6">CBS538.71</strain>
    </source>
</reference>
<dbReference type="InterPro" id="IPR008775">
    <property type="entry name" value="Phytyl_CoA_dOase-like"/>
</dbReference>
<comment type="similarity">
    <text evidence="2">Belongs to the PhyH family.</text>
</comment>
<keyword evidence="6" id="KW-1185">Reference proteome</keyword>
<keyword evidence="3" id="KW-0479">Metal-binding</keyword>
<keyword evidence="4" id="KW-0408">Iron</keyword>
<protein>
    <submittedName>
        <fullName evidence="5">Uncharacterized protein</fullName>
    </submittedName>
</protein>
<dbReference type="SUPFAM" id="SSF51197">
    <property type="entry name" value="Clavaminate synthase-like"/>
    <property type="match status" value="1"/>
</dbReference>
<dbReference type="Gene3D" id="2.60.120.620">
    <property type="entry name" value="q2cbj1_9rhob like domain"/>
    <property type="match status" value="1"/>
</dbReference>